<dbReference type="InterPro" id="IPR044633">
    <property type="entry name" value="CstF1-like"/>
</dbReference>
<dbReference type="Pfam" id="PF16699">
    <property type="entry name" value="CSTF1_dimer"/>
    <property type="match status" value="1"/>
</dbReference>
<evidence type="ECO:0000259" key="6">
    <source>
        <dbReference type="Pfam" id="PF16699"/>
    </source>
</evidence>
<accession>T1JWH2</accession>
<dbReference type="Pfam" id="PF00400">
    <property type="entry name" value="WD40"/>
    <property type="match status" value="4"/>
</dbReference>
<dbReference type="Proteomes" id="UP000015104">
    <property type="component" value="Unassembled WGS sequence"/>
</dbReference>
<evidence type="ECO:0000256" key="1">
    <source>
        <dbReference type="ARBA" id="ARBA00004123"/>
    </source>
</evidence>
<evidence type="ECO:0000313" key="7">
    <source>
        <dbReference type="EnsemblMetazoa" id="tetur02g08270.1"/>
    </source>
</evidence>
<dbReference type="GO" id="GO:0003723">
    <property type="term" value="F:RNA binding"/>
    <property type="evidence" value="ECO:0007669"/>
    <property type="project" value="TreeGrafter"/>
</dbReference>
<dbReference type="PROSITE" id="PS50082">
    <property type="entry name" value="WD_REPEATS_2"/>
    <property type="match status" value="2"/>
</dbReference>
<dbReference type="EnsemblMetazoa" id="tetur02g08270.1">
    <property type="protein sequence ID" value="tetur02g08270.1"/>
    <property type="gene ID" value="tetur02g08270"/>
</dbReference>
<dbReference type="FunFam" id="2.130.10.10:FF:002475">
    <property type="entry name" value="Predicted protein"/>
    <property type="match status" value="1"/>
</dbReference>
<dbReference type="SUPFAM" id="SSF50978">
    <property type="entry name" value="WD40 repeat-like"/>
    <property type="match status" value="1"/>
</dbReference>
<comment type="subcellular location">
    <subcellularLocation>
        <location evidence="1">Nucleus</location>
    </subcellularLocation>
</comment>
<keyword evidence="2" id="KW-0507">mRNA processing</keyword>
<dbReference type="PANTHER" id="PTHR44133:SF2">
    <property type="entry name" value="CLEAVAGE STIMULATION FACTOR SUBUNIT 1"/>
    <property type="match status" value="1"/>
</dbReference>
<evidence type="ECO:0000256" key="2">
    <source>
        <dbReference type="ARBA" id="ARBA00022664"/>
    </source>
</evidence>
<keyword evidence="5" id="KW-0853">WD repeat</keyword>
<dbReference type="PROSITE" id="PS50294">
    <property type="entry name" value="WD_REPEATS_REGION"/>
    <property type="match status" value="1"/>
</dbReference>
<dbReference type="GO" id="GO:0005848">
    <property type="term" value="C:mRNA cleavage stimulating factor complex"/>
    <property type="evidence" value="ECO:0007669"/>
    <property type="project" value="InterPro"/>
</dbReference>
<dbReference type="SMART" id="SM00320">
    <property type="entry name" value="WD40"/>
    <property type="match status" value="4"/>
</dbReference>
<dbReference type="HOGENOM" id="CLU_1100591_0_0_1"/>
<evidence type="ECO:0000256" key="4">
    <source>
        <dbReference type="ARBA" id="ARBA00029851"/>
    </source>
</evidence>
<keyword evidence="3" id="KW-0539">Nucleus</keyword>
<evidence type="ECO:0000256" key="3">
    <source>
        <dbReference type="ARBA" id="ARBA00023242"/>
    </source>
</evidence>
<dbReference type="Gene3D" id="2.130.10.10">
    <property type="entry name" value="YVTN repeat-like/Quinoprotein amine dehydrogenase"/>
    <property type="match status" value="1"/>
</dbReference>
<dbReference type="PANTHER" id="PTHR44133">
    <property type="entry name" value="CLEAVAGE STIMULATION FACTOR SUBUNIT 1"/>
    <property type="match status" value="1"/>
</dbReference>
<dbReference type="GO" id="GO:0031124">
    <property type="term" value="P:mRNA 3'-end processing"/>
    <property type="evidence" value="ECO:0007669"/>
    <property type="project" value="InterPro"/>
</dbReference>
<dbReference type="InterPro" id="IPR001680">
    <property type="entry name" value="WD40_rpt"/>
</dbReference>
<name>T1JWH2_TETUR</name>
<protein>
    <recommendedName>
        <fullName evidence="4">Cleavage stimulation factor 50 kDa subunit</fullName>
    </recommendedName>
</protein>
<dbReference type="InterPro" id="IPR015943">
    <property type="entry name" value="WD40/YVTN_repeat-like_dom_sf"/>
</dbReference>
<dbReference type="InterPro" id="IPR038184">
    <property type="entry name" value="CSTF1_dimer_sf"/>
</dbReference>
<dbReference type="FunFam" id="1.20.960.50:FF:000001">
    <property type="entry name" value="Cleavage stimulation factor subunit 1"/>
    <property type="match status" value="1"/>
</dbReference>
<organism evidence="7 8">
    <name type="scientific">Tetranychus urticae</name>
    <name type="common">Two-spotted spider mite</name>
    <dbReference type="NCBI Taxonomy" id="32264"/>
    <lineage>
        <taxon>Eukaryota</taxon>
        <taxon>Metazoa</taxon>
        <taxon>Ecdysozoa</taxon>
        <taxon>Arthropoda</taxon>
        <taxon>Chelicerata</taxon>
        <taxon>Arachnida</taxon>
        <taxon>Acari</taxon>
        <taxon>Acariformes</taxon>
        <taxon>Trombidiformes</taxon>
        <taxon>Prostigmata</taxon>
        <taxon>Eleutherengona</taxon>
        <taxon>Raphignathae</taxon>
        <taxon>Tetranychoidea</taxon>
        <taxon>Tetranychidae</taxon>
        <taxon>Tetranychus</taxon>
    </lineage>
</organism>
<dbReference type="AlphaFoldDB" id="T1JWH2"/>
<feature type="repeat" description="WD" evidence="5">
    <location>
        <begin position="108"/>
        <end position="142"/>
    </location>
</feature>
<reference evidence="7" key="2">
    <citation type="submission" date="2015-06" db="UniProtKB">
        <authorList>
            <consortium name="EnsemblMetazoa"/>
        </authorList>
    </citation>
    <scope>IDENTIFICATION</scope>
</reference>
<evidence type="ECO:0000313" key="8">
    <source>
        <dbReference type="Proteomes" id="UP000015104"/>
    </source>
</evidence>
<reference evidence="8" key="1">
    <citation type="submission" date="2011-08" db="EMBL/GenBank/DDBJ databases">
        <authorList>
            <person name="Rombauts S."/>
        </authorList>
    </citation>
    <scope>NUCLEOTIDE SEQUENCE</scope>
    <source>
        <strain evidence="8">London</strain>
    </source>
</reference>
<dbReference type="eggNOG" id="KOG0640">
    <property type="taxonomic scope" value="Eukaryota"/>
</dbReference>
<dbReference type="InterPro" id="IPR032028">
    <property type="entry name" value="CSTF1_dimer"/>
</dbReference>
<sequence length="369" mass="40932">MSQHQSEQSTTIKERDTLYKLMISQLFYDGYQSIAHQLSGAIQLNLNHLASPPSDRLAHLVGLGLKTEGENKEQESLLAPPISGIDLDFDTESHCSAPEPSTYETVYVTAHKGPCRAGAFNIDGSLVATGSQDASIKILDVEKMIAKSIGTVSEDPQSNQTPEAHHPVIRTLYDHLEEVTCLLFHPTEQLLISGSQDLTIKIYDFAKPAVKRALKTINEASVLRCMSFHPSGNFLLVGTQHPTVRLYDINTCQGYVGPNPSDQHSGPITACNYSYNGGIYVTTGTAGKQMHRAQAVFNHTEDFVLFPDERTTSLCVWDSRNAERQKLLSLGHNNTVRYFIHSPVSPAFLTCSDDYRARFWYKKPDLSTN</sequence>
<proteinExistence type="predicted"/>
<evidence type="ECO:0000256" key="5">
    <source>
        <dbReference type="PROSITE-ProRule" id="PRU00221"/>
    </source>
</evidence>
<dbReference type="InterPro" id="IPR036322">
    <property type="entry name" value="WD40_repeat_dom_sf"/>
</dbReference>
<feature type="domain" description="Cleavage stimulation factor subunit 1 dimerisation" evidence="6">
    <location>
        <begin position="11"/>
        <end position="68"/>
    </location>
</feature>
<dbReference type="STRING" id="32264.T1JWH2"/>
<feature type="repeat" description="WD" evidence="5">
    <location>
        <begin position="172"/>
        <end position="213"/>
    </location>
</feature>
<dbReference type="Gene3D" id="1.20.960.50">
    <property type="entry name" value="Cleavage stimulation factor subunit 1, dimerisation domain"/>
    <property type="match status" value="1"/>
</dbReference>
<dbReference type="EMBL" id="CAEY01000812">
    <property type="status" value="NOT_ANNOTATED_CDS"/>
    <property type="molecule type" value="Genomic_DNA"/>
</dbReference>
<dbReference type="EMBL" id="CAEY01000813">
    <property type="status" value="NOT_ANNOTATED_CDS"/>
    <property type="molecule type" value="Genomic_DNA"/>
</dbReference>
<keyword evidence="8" id="KW-1185">Reference proteome</keyword>